<keyword evidence="1" id="KW-0349">Heme</keyword>
<keyword evidence="2" id="KW-0479">Metal-binding</keyword>
<name>A0A0W8FWV5_9ZZZZ</name>
<comment type="caution">
    <text evidence="5">The sequence shown here is derived from an EMBL/GenBank/DDBJ whole genome shotgun (WGS) entry which is preliminary data.</text>
</comment>
<dbReference type="Pfam" id="PF00034">
    <property type="entry name" value="Cytochrom_C"/>
    <property type="match status" value="1"/>
</dbReference>
<organism evidence="5">
    <name type="scientific">hydrocarbon metagenome</name>
    <dbReference type="NCBI Taxonomy" id="938273"/>
    <lineage>
        <taxon>unclassified sequences</taxon>
        <taxon>metagenomes</taxon>
        <taxon>ecological metagenomes</taxon>
    </lineage>
</organism>
<dbReference type="SUPFAM" id="SSF46626">
    <property type="entry name" value="Cytochrome c"/>
    <property type="match status" value="1"/>
</dbReference>
<evidence type="ECO:0000256" key="2">
    <source>
        <dbReference type="ARBA" id="ARBA00022723"/>
    </source>
</evidence>
<accession>A0A0W8FWV5</accession>
<dbReference type="InterPro" id="IPR036909">
    <property type="entry name" value="Cyt_c-like_dom_sf"/>
</dbReference>
<feature type="domain" description="Cytochrome c" evidence="4">
    <location>
        <begin position="28"/>
        <end position="82"/>
    </location>
</feature>
<dbReference type="InterPro" id="IPR009056">
    <property type="entry name" value="Cyt_c-like_dom"/>
</dbReference>
<dbReference type="GO" id="GO:0046872">
    <property type="term" value="F:metal ion binding"/>
    <property type="evidence" value="ECO:0007669"/>
    <property type="project" value="UniProtKB-KW"/>
</dbReference>
<reference evidence="5" key="1">
    <citation type="journal article" date="2015" name="Proc. Natl. Acad. Sci. U.S.A.">
        <title>Networks of energetic and metabolic interactions define dynamics in microbial communities.</title>
        <authorList>
            <person name="Embree M."/>
            <person name="Liu J.K."/>
            <person name="Al-Bassam M.M."/>
            <person name="Zengler K."/>
        </authorList>
    </citation>
    <scope>NUCLEOTIDE SEQUENCE</scope>
</reference>
<evidence type="ECO:0000256" key="1">
    <source>
        <dbReference type="ARBA" id="ARBA00022617"/>
    </source>
</evidence>
<sequence>MFNHSLTAAVGPWGVSFSANITSDGTGLGNWTYDQFKTAMTKGLYKGLEGSRPIMPPMPWQEFQNYTDEDLRAIFAYLQSTKPVQNVPPAYIPPDQM</sequence>
<protein>
    <submittedName>
        <fullName evidence="5">Putative diheme cytochrome c-553</fullName>
    </submittedName>
</protein>
<evidence type="ECO:0000313" key="5">
    <source>
        <dbReference type="EMBL" id="KUG25360.1"/>
    </source>
</evidence>
<dbReference type="AlphaFoldDB" id="A0A0W8FWV5"/>
<evidence type="ECO:0000256" key="3">
    <source>
        <dbReference type="ARBA" id="ARBA00023004"/>
    </source>
</evidence>
<dbReference type="EMBL" id="LNQE01000705">
    <property type="protein sequence ID" value="KUG25360.1"/>
    <property type="molecule type" value="Genomic_DNA"/>
</dbReference>
<dbReference type="GO" id="GO:0020037">
    <property type="term" value="F:heme binding"/>
    <property type="evidence" value="ECO:0007669"/>
    <property type="project" value="InterPro"/>
</dbReference>
<gene>
    <name evidence="5" type="ORF">ASZ90_004821</name>
</gene>
<evidence type="ECO:0000259" key="4">
    <source>
        <dbReference type="Pfam" id="PF00034"/>
    </source>
</evidence>
<keyword evidence="3" id="KW-0408">Iron</keyword>
<proteinExistence type="predicted"/>
<dbReference type="GO" id="GO:0009055">
    <property type="term" value="F:electron transfer activity"/>
    <property type="evidence" value="ECO:0007669"/>
    <property type="project" value="InterPro"/>
</dbReference>